<dbReference type="AlphaFoldDB" id="A0A9D3M2H8"/>
<dbReference type="EMBL" id="JAFIRN010000011">
    <property type="protein sequence ID" value="KAG5839575.1"/>
    <property type="molecule type" value="Genomic_DNA"/>
</dbReference>
<organism evidence="1 2">
    <name type="scientific">Anguilla anguilla</name>
    <name type="common">European freshwater eel</name>
    <name type="synonym">Muraena anguilla</name>
    <dbReference type="NCBI Taxonomy" id="7936"/>
    <lineage>
        <taxon>Eukaryota</taxon>
        <taxon>Metazoa</taxon>
        <taxon>Chordata</taxon>
        <taxon>Craniata</taxon>
        <taxon>Vertebrata</taxon>
        <taxon>Euteleostomi</taxon>
        <taxon>Actinopterygii</taxon>
        <taxon>Neopterygii</taxon>
        <taxon>Teleostei</taxon>
        <taxon>Anguilliformes</taxon>
        <taxon>Anguillidae</taxon>
        <taxon>Anguilla</taxon>
    </lineage>
</organism>
<protein>
    <submittedName>
        <fullName evidence="1">Uncharacterized protein</fullName>
    </submittedName>
</protein>
<evidence type="ECO:0000313" key="2">
    <source>
        <dbReference type="Proteomes" id="UP001044222"/>
    </source>
</evidence>
<dbReference type="Proteomes" id="UP001044222">
    <property type="component" value="Chromosome 11"/>
</dbReference>
<accession>A0A9D3M2H8</accession>
<name>A0A9D3M2H8_ANGAN</name>
<reference evidence="1" key="1">
    <citation type="submission" date="2021-01" db="EMBL/GenBank/DDBJ databases">
        <title>A chromosome-scale assembly of European eel, Anguilla anguilla.</title>
        <authorList>
            <person name="Henkel C."/>
            <person name="Jong-Raadsen S.A."/>
            <person name="Dufour S."/>
            <person name="Weltzien F.-A."/>
            <person name="Palstra A.P."/>
            <person name="Pelster B."/>
            <person name="Spaink H.P."/>
            <person name="Van Den Thillart G.E."/>
            <person name="Jansen H."/>
            <person name="Zahm M."/>
            <person name="Klopp C."/>
            <person name="Cedric C."/>
            <person name="Louis A."/>
            <person name="Berthelot C."/>
            <person name="Parey E."/>
            <person name="Roest Crollius H."/>
            <person name="Montfort J."/>
            <person name="Robinson-Rechavi M."/>
            <person name="Bucao C."/>
            <person name="Bouchez O."/>
            <person name="Gislard M."/>
            <person name="Lluch J."/>
            <person name="Milhes M."/>
            <person name="Lampietro C."/>
            <person name="Lopez Roques C."/>
            <person name="Donnadieu C."/>
            <person name="Braasch I."/>
            <person name="Desvignes T."/>
            <person name="Postlethwait J."/>
            <person name="Bobe J."/>
            <person name="Guiguen Y."/>
            <person name="Dirks R."/>
        </authorList>
    </citation>
    <scope>NUCLEOTIDE SEQUENCE</scope>
    <source>
        <strain evidence="1">Tag_6206</strain>
        <tissue evidence="1">Liver</tissue>
    </source>
</reference>
<proteinExistence type="predicted"/>
<sequence>MDHLIFLQKLFEAGNRLQSQAPGLHQTTVRAIILKRTTLETVGNLPKSAIKCQCLPEFLQGCSDNSSRKSQKIPLNNIQRTAGLSSLR</sequence>
<evidence type="ECO:0000313" key="1">
    <source>
        <dbReference type="EMBL" id="KAG5839575.1"/>
    </source>
</evidence>
<keyword evidence="2" id="KW-1185">Reference proteome</keyword>
<gene>
    <name evidence="1" type="ORF">ANANG_G00206410</name>
</gene>
<comment type="caution">
    <text evidence="1">The sequence shown here is derived from an EMBL/GenBank/DDBJ whole genome shotgun (WGS) entry which is preliminary data.</text>
</comment>